<evidence type="ECO:0000256" key="2">
    <source>
        <dbReference type="ARBA" id="ARBA00023015"/>
    </source>
</evidence>
<dbReference type="RefSeq" id="WP_130554241.1">
    <property type="nucleotide sequence ID" value="NZ_SHGT01000001.1"/>
</dbReference>
<dbReference type="SUPFAM" id="SSF63520">
    <property type="entry name" value="PTS-regulatory domain, PRD"/>
    <property type="match status" value="1"/>
</dbReference>
<dbReference type="PANTHER" id="PTHR30185:SF18">
    <property type="entry name" value="TRANSCRIPTIONAL REGULATOR MTLR"/>
    <property type="match status" value="1"/>
</dbReference>
<evidence type="ECO:0000313" key="5">
    <source>
        <dbReference type="EMBL" id="TAA15576.1"/>
    </source>
</evidence>
<dbReference type="InterPro" id="IPR036634">
    <property type="entry name" value="PRD_sf"/>
</dbReference>
<dbReference type="InterPro" id="IPR050661">
    <property type="entry name" value="BglG_antiterminators"/>
</dbReference>
<dbReference type="PROSITE" id="PS51372">
    <property type="entry name" value="PRD_2"/>
    <property type="match status" value="2"/>
</dbReference>
<comment type="caution">
    <text evidence="5">The sequence shown here is derived from an EMBL/GenBank/DDBJ whole genome shotgun (WGS) entry which is preliminary data.</text>
</comment>
<dbReference type="Gene3D" id="1.10.1790.10">
    <property type="entry name" value="PRD domain"/>
    <property type="match status" value="1"/>
</dbReference>
<organism evidence="5 6">
    <name type="scientific">Streptococcus parasuis</name>
    <dbReference type="NCBI Taxonomy" id="1501662"/>
    <lineage>
        <taxon>Bacteria</taxon>
        <taxon>Bacillati</taxon>
        <taxon>Bacillota</taxon>
        <taxon>Bacilli</taxon>
        <taxon>Lactobacillales</taxon>
        <taxon>Streptococcaceae</taxon>
        <taxon>Streptococcus</taxon>
    </lineage>
</organism>
<name>A0A4Q8L482_9STRE</name>
<evidence type="ECO:0000259" key="4">
    <source>
        <dbReference type="PROSITE" id="PS51372"/>
    </source>
</evidence>
<dbReference type="EMBL" id="SHGT01000001">
    <property type="protein sequence ID" value="TAA15576.1"/>
    <property type="molecule type" value="Genomic_DNA"/>
</dbReference>
<feature type="domain" description="PRD" evidence="4">
    <location>
        <begin position="196"/>
        <end position="305"/>
    </location>
</feature>
<dbReference type="OrthoDB" id="369398at2"/>
<sequence length="562" mass="65534">MSLDKSSCALLRHLIGLQEPETIMAMSKELQQSRRKIYYHLEKINDALPADVAPLESLPRIGIVLSEEQKQAGLDLLASIDAYSYTMNIAERMQLMMVYICITPERVTLEKLMELTEVSRNTVLNDLNEIRAQLAQEQYKMTLYVSKSQGYDLICHPLNKIQYVHALLYSIFSDANKGFIQVLEEKLSDLIGYQLMFSPEMEQFLQDQVPQIERRLGKKINHYEIEFMLKVLPFLLLSYRNMQLDEIDERATLSEFKIIQERIEYRVAKELRASLQERFEVELDEIEVSLITILLLSYRKDSDVHVASQDFAEMKRVVERFIHQFEVHSSFELENKEELAKHLLAHCKALLFRKTYGILTKNPMLQQIQDKYSTLFSVTRVAGKLLEEEWQIELTDEDIAYLTVHFGGAIQRRRTRKRQNQTVYLICDEGLSVQRLLFKQCLYHLPDKKIEAVFTTEQFKSVEDLVEADFLVTTSEGLETNFPLVRVHPILDFEDVLNLTYFAKYQSLADEKQGFAVELDKLLANYIADGQAVQELKQQLQKLITDELLYNLSSKDIETDLY</sequence>
<gene>
    <name evidence="5" type="ORF">EXW74_00605</name>
</gene>
<evidence type="ECO:0000256" key="1">
    <source>
        <dbReference type="ARBA" id="ARBA00022737"/>
    </source>
</evidence>
<dbReference type="InterPro" id="IPR036388">
    <property type="entry name" value="WH-like_DNA-bd_sf"/>
</dbReference>
<dbReference type="Gene3D" id="1.10.10.10">
    <property type="entry name" value="Winged helix-like DNA-binding domain superfamily/Winged helix DNA-binding domain"/>
    <property type="match status" value="1"/>
</dbReference>
<dbReference type="AlphaFoldDB" id="A0A4Q8L482"/>
<evidence type="ECO:0000256" key="3">
    <source>
        <dbReference type="ARBA" id="ARBA00023163"/>
    </source>
</evidence>
<proteinExistence type="predicted"/>
<keyword evidence="2" id="KW-0805">Transcription regulation</keyword>
<keyword evidence="3" id="KW-0804">Transcription</keyword>
<protein>
    <submittedName>
        <fullName evidence="5">Transcription antiterminator</fullName>
    </submittedName>
</protein>
<dbReference type="CDD" id="cd05568">
    <property type="entry name" value="PTS_IIB_bgl_like"/>
    <property type="match status" value="1"/>
</dbReference>
<dbReference type="PANTHER" id="PTHR30185">
    <property type="entry name" value="CRYPTIC BETA-GLUCOSIDE BGL OPERON ANTITERMINATOR"/>
    <property type="match status" value="1"/>
</dbReference>
<accession>A0A4Q8L482</accession>
<feature type="domain" description="PRD" evidence="4">
    <location>
        <begin position="309"/>
        <end position="416"/>
    </location>
</feature>
<keyword evidence="1" id="KW-0677">Repeat</keyword>
<evidence type="ECO:0000313" key="6">
    <source>
        <dbReference type="Proteomes" id="UP000291525"/>
    </source>
</evidence>
<dbReference type="Pfam" id="PF00874">
    <property type="entry name" value="PRD"/>
    <property type="match status" value="1"/>
</dbReference>
<dbReference type="Proteomes" id="UP000291525">
    <property type="component" value="Unassembled WGS sequence"/>
</dbReference>
<reference evidence="5 6" key="1">
    <citation type="submission" date="2019-02" db="EMBL/GenBank/DDBJ databases">
        <title>First genome of the species Streptococcus parasuis.</title>
        <authorList>
            <person name="Stevens M.J.A."/>
            <person name="Stephan R."/>
        </authorList>
    </citation>
    <scope>NUCLEOTIDE SEQUENCE [LARGE SCALE GENOMIC DNA]</scope>
    <source>
        <strain evidence="5 6">4253</strain>
    </source>
</reference>
<dbReference type="GO" id="GO:0006355">
    <property type="term" value="P:regulation of DNA-templated transcription"/>
    <property type="evidence" value="ECO:0007669"/>
    <property type="project" value="InterPro"/>
</dbReference>
<dbReference type="InterPro" id="IPR011608">
    <property type="entry name" value="PRD"/>
</dbReference>